<dbReference type="AlphaFoldDB" id="A0A7M7J6H4"/>
<dbReference type="GO" id="GO:0004860">
    <property type="term" value="F:protein kinase inhibitor activity"/>
    <property type="evidence" value="ECO:0007669"/>
    <property type="project" value="TreeGrafter"/>
</dbReference>
<dbReference type="OrthoDB" id="446789at2759"/>
<dbReference type="Pfam" id="PF05276">
    <property type="entry name" value="SH3BP5"/>
    <property type="match status" value="1"/>
</dbReference>
<feature type="region of interest" description="Disordered" evidence="4">
    <location>
        <begin position="246"/>
        <end position="273"/>
    </location>
</feature>
<dbReference type="InterPro" id="IPR007940">
    <property type="entry name" value="SH3BP5"/>
</dbReference>
<evidence type="ECO:0000313" key="5">
    <source>
        <dbReference type="EnsemblMetazoa" id="XP_022643746"/>
    </source>
</evidence>
<evidence type="ECO:0000256" key="3">
    <source>
        <dbReference type="SAM" id="Coils"/>
    </source>
</evidence>
<organism evidence="5 6">
    <name type="scientific">Varroa destructor</name>
    <name type="common">Honeybee mite</name>
    <dbReference type="NCBI Taxonomy" id="109461"/>
    <lineage>
        <taxon>Eukaryota</taxon>
        <taxon>Metazoa</taxon>
        <taxon>Ecdysozoa</taxon>
        <taxon>Arthropoda</taxon>
        <taxon>Chelicerata</taxon>
        <taxon>Arachnida</taxon>
        <taxon>Acari</taxon>
        <taxon>Parasitiformes</taxon>
        <taxon>Mesostigmata</taxon>
        <taxon>Gamasina</taxon>
        <taxon>Dermanyssoidea</taxon>
        <taxon>Varroidae</taxon>
        <taxon>Varroa</taxon>
    </lineage>
</organism>
<evidence type="ECO:0000256" key="2">
    <source>
        <dbReference type="ARBA" id="ARBA00023054"/>
    </source>
</evidence>
<dbReference type="RefSeq" id="XP_022643746.1">
    <property type="nucleotide sequence ID" value="XM_022788011.1"/>
</dbReference>
<dbReference type="InParanoid" id="A0A7M7J6H4"/>
<evidence type="ECO:0000256" key="4">
    <source>
        <dbReference type="SAM" id="MobiDB-lite"/>
    </source>
</evidence>
<name>A0A7M7J6H4_VARDE</name>
<dbReference type="Proteomes" id="UP000594260">
    <property type="component" value="Unplaced"/>
</dbReference>
<sequence length="395" mass="44538">MVVANFTVGVVATTISGLKQCLAAPEPYAKIQLERLNSCTDEINRLEVELDELNAHFRHTLSVSSQKLNILKKKLDKAIEAARPYYDSRQRALTAQQECQRAAIQYQRACEVHQAATETIALAEQRFLSNQTEWAFDEAWQEMLNHATEKVTVAKAQMVESQGEHRRRAAVFKEAEESIHCLEEKLKKEIKRSRIYFEAKERFENTLEEIKARIEEKRRAVLGSKEQYNEALHALEVISSEIHERRKARSGSSCTERKYRDSGFQELPSRSTSEDLCDQTIGRLLEGSISLGGSMTVDEGYSQSQLGSDSHLASLDCSISLYSSLASSISSLDRLKDTQQRQYQQQQQQLPLGKHEPLLDVSSKTNPLTTAAVMPTASTSTPFAEFVEVSLDDDD</sequence>
<dbReference type="KEGG" id="vde:111243013"/>
<feature type="coiled-coil region" evidence="3">
    <location>
        <begin position="29"/>
        <end position="56"/>
    </location>
</feature>
<feature type="coiled-coil region" evidence="3">
    <location>
        <begin position="172"/>
        <end position="227"/>
    </location>
</feature>
<dbReference type="GO" id="GO:0035556">
    <property type="term" value="P:intracellular signal transduction"/>
    <property type="evidence" value="ECO:0007669"/>
    <property type="project" value="InterPro"/>
</dbReference>
<dbReference type="EnsemblMetazoa" id="XM_022788011">
    <property type="protein sequence ID" value="XP_022643746"/>
    <property type="gene ID" value="LOC111243013"/>
</dbReference>
<accession>A0A7M7J6H4</accession>
<dbReference type="GO" id="GO:0005737">
    <property type="term" value="C:cytoplasm"/>
    <property type="evidence" value="ECO:0007669"/>
    <property type="project" value="TreeGrafter"/>
</dbReference>
<evidence type="ECO:0000313" key="6">
    <source>
        <dbReference type="Proteomes" id="UP000594260"/>
    </source>
</evidence>
<keyword evidence="2 3" id="KW-0175">Coiled coil</keyword>
<keyword evidence="6" id="KW-1185">Reference proteome</keyword>
<dbReference type="PANTHER" id="PTHR19423">
    <property type="entry name" value="SH3 DOMAIN-BINDING PROTEIN 5"/>
    <property type="match status" value="1"/>
</dbReference>
<dbReference type="PANTHER" id="PTHR19423:SF1">
    <property type="entry name" value="SH3 DOMAIN-BINDING PROTEIN 5"/>
    <property type="match status" value="1"/>
</dbReference>
<comment type="similarity">
    <text evidence="1">Belongs to the SH3BP5 family.</text>
</comment>
<reference evidence="5" key="1">
    <citation type="submission" date="2021-01" db="UniProtKB">
        <authorList>
            <consortium name="EnsemblMetazoa"/>
        </authorList>
    </citation>
    <scope>IDENTIFICATION</scope>
</reference>
<proteinExistence type="inferred from homology"/>
<evidence type="ECO:0000256" key="1">
    <source>
        <dbReference type="ARBA" id="ARBA00007796"/>
    </source>
</evidence>
<protein>
    <submittedName>
        <fullName evidence="5">Uncharacterized protein</fullName>
    </submittedName>
</protein>
<dbReference type="GeneID" id="111243013"/>